<gene>
    <name evidence="2" type="ORF">THII_3948</name>
</gene>
<feature type="transmembrane region" description="Helical" evidence="1">
    <location>
        <begin position="407"/>
        <end position="434"/>
    </location>
</feature>
<feature type="transmembrane region" description="Helical" evidence="1">
    <location>
        <begin position="477"/>
        <end position="499"/>
    </location>
</feature>
<reference evidence="2 3" key="1">
    <citation type="journal article" date="2014" name="ISME J.">
        <title>Ecophysiology of Thioploca ingrica as revealed by the complete genome sequence supplemented with proteomic evidence.</title>
        <authorList>
            <person name="Kojima H."/>
            <person name="Ogura Y."/>
            <person name="Yamamoto N."/>
            <person name="Togashi T."/>
            <person name="Mori H."/>
            <person name="Watanabe T."/>
            <person name="Nemoto F."/>
            <person name="Kurokawa K."/>
            <person name="Hayashi T."/>
            <person name="Fukui M."/>
        </authorList>
    </citation>
    <scope>NUCLEOTIDE SEQUENCE [LARGE SCALE GENOMIC DNA]</scope>
</reference>
<keyword evidence="1" id="KW-1133">Transmembrane helix</keyword>
<dbReference type="Proteomes" id="UP000031623">
    <property type="component" value="Chromosome"/>
</dbReference>
<protein>
    <recommendedName>
        <fullName evidence="4">YYY membrane protein</fullName>
    </recommendedName>
</protein>
<evidence type="ECO:0008006" key="4">
    <source>
        <dbReference type="Google" id="ProtNLM"/>
    </source>
</evidence>
<keyword evidence="3" id="KW-1185">Reference proteome</keyword>
<evidence type="ECO:0000313" key="2">
    <source>
        <dbReference type="EMBL" id="BAP58245.1"/>
    </source>
</evidence>
<keyword evidence="1" id="KW-0472">Membrane</keyword>
<dbReference type="EMBL" id="AP014633">
    <property type="protein sequence ID" value="BAP58245.1"/>
    <property type="molecule type" value="Genomic_DNA"/>
</dbReference>
<evidence type="ECO:0000313" key="3">
    <source>
        <dbReference type="Proteomes" id="UP000031623"/>
    </source>
</evidence>
<dbReference type="KEGG" id="tig:THII_3948"/>
<feature type="transmembrane region" description="Helical" evidence="1">
    <location>
        <begin position="203"/>
        <end position="223"/>
    </location>
</feature>
<feature type="transmembrane region" description="Helical" evidence="1">
    <location>
        <begin position="446"/>
        <end position="465"/>
    </location>
</feature>
<feature type="transmembrane region" description="Helical" evidence="1">
    <location>
        <begin position="230"/>
        <end position="250"/>
    </location>
</feature>
<dbReference type="HOGENOM" id="CLU_410452_0_0_6"/>
<feature type="transmembrane region" description="Helical" evidence="1">
    <location>
        <begin position="520"/>
        <end position="540"/>
    </location>
</feature>
<feature type="transmembrane region" description="Helical" evidence="1">
    <location>
        <begin position="327"/>
        <end position="345"/>
    </location>
</feature>
<feature type="transmembrane region" description="Helical" evidence="1">
    <location>
        <begin position="304"/>
        <end position="321"/>
    </location>
</feature>
<accession>A0A090AR58</accession>
<feature type="transmembrane region" description="Helical" evidence="1">
    <location>
        <begin position="12"/>
        <end position="30"/>
    </location>
</feature>
<sequence length="695" mass="77702">MNFVSDFFWHSALAALVASIWFSLPGLWVLRLLGLQTHWRVLSAALVAPALGLCTYGPFSLAFTAVFGYSILTLIVAWLVFQMAIWIWLRQATYFSTHSEDFCKLSPQHSLLLLLGAALWAVIPTINIFPAVYQNGLFVNAPIFDHAKIAIVDAIAREGLLPINPYYAPAGEKILLIYYYTWHFLASQLKLLVGVTGWQAEVALNWFTGLATIGFLCALAIRLTRQARTGAFLLLFALTGPLADLLPWLLGPRWENWVGYPPVHGLELLWIQMSWVPQHVFSALSVVVLIFLMTRVLSSNRLQLNYAVIAGLSAASAFGSSTWVGGVGLTLSLPFLVMAAGLLHLPRSHYINTLKVALLAVIVCILFALPSLISQASGPSLAHSELPFRLGLYTATRFFNKEPYWGYIGHILLFWLQFLPLNLGIVIVLGGLTLLVRSFSVLEERIFQALSIGSTLGFLLVVQFVKSSVYNNDLGWRAVLVPIMLLLVWSAIALTDLISCQVTPAVKWWFNALFIRWRPAILSMAIVGLTIGILSSVRLWQFPDPSYRQPDANTLALHQGFLRQQQAWAKVREYAGPTERVQANPDGYAAVTPWPATLPYVLFADRAIAYANPEYTASFAYRYDLAKNIQQYQLIQNVFSAQPSEQALRTIRDTLKVKVLLVDKFDAVWHTEAIERSGFYQLVYKEANFKIYVAT</sequence>
<proteinExistence type="predicted"/>
<feature type="transmembrane region" description="Helical" evidence="1">
    <location>
        <begin position="270"/>
        <end position="292"/>
    </location>
</feature>
<feature type="transmembrane region" description="Helical" evidence="1">
    <location>
        <begin position="42"/>
        <end position="61"/>
    </location>
</feature>
<organism evidence="2 3">
    <name type="scientific">Thioploca ingrica</name>
    <dbReference type="NCBI Taxonomy" id="40754"/>
    <lineage>
        <taxon>Bacteria</taxon>
        <taxon>Pseudomonadati</taxon>
        <taxon>Pseudomonadota</taxon>
        <taxon>Gammaproteobacteria</taxon>
        <taxon>Thiotrichales</taxon>
        <taxon>Thiotrichaceae</taxon>
        <taxon>Thioploca</taxon>
    </lineage>
</organism>
<feature type="transmembrane region" description="Helical" evidence="1">
    <location>
        <begin position="357"/>
        <end position="377"/>
    </location>
</feature>
<name>A0A090AR58_9GAMM</name>
<keyword evidence="1" id="KW-0812">Transmembrane</keyword>
<dbReference type="OrthoDB" id="118463at2"/>
<dbReference type="AlphaFoldDB" id="A0A090AR58"/>
<feature type="transmembrane region" description="Helical" evidence="1">
    <location>
        <begin position="67"/>
        <end position="89"/>
    </location>
</feature>
<feature type="transmembrane region" description="Helical" evidence="1">
    <location>
        <begin position="110"/>
        <end position="133"/>
    </location>
</feature>
<evidence type="ECO:0000256" key="1">
    <source>
        <dbReference type="SAM" id="Phobius"/>
    </source>
</evidence>